<keyword evidence="3" id="KW-1185">Reference proteome</keyword>
<protein>
    <submittedName>
        <fullName evidence="2">Uncharacterized protein</fullName>
    </submittedName>
</protein>
<evidence type="ECO:0000313" key="2">
    <source>
        <dbReference type="EMBL" id="MFE9598580.1"/>
    </source>
</evidence>
<dbReference type="EMBL" id="JBIAHM010000002">
    <property type="protein sequence ID" value="MFE9598580.1"/>
    <property type="molecule type" value="Genomic_DNA"/>
</dbReference>
<evidence type="ECO:0000256" key="1">
    <source>
        <dbReference type="SAM" id="Phobius"/>
    </source>
</evidence>
<sequence>MADMSGVYALISGLGGAGIGVLGGGLLQRAKRQQDAVEMEALAKRLALEIATTARICVQAWGSAVERVVQDLETGRPVDVDRFDDEFPSLQRELTEAIYRFPAAGAAAHVPWPVVPAERPFVDRVAEATGLLRSDLLSMSEGIPGSCPPRDRLLMAEQIRWDIDFQLILVTEQITGREIPPATQLFSAEDRPQI</sequence>
<evidence type="ECO:0000313" key="3">
    <source>
        <dbReference type="Proteomes" id="UP001601303"/>
    </source>
</evidence>
<proteinExistence type="predicted"/>
<keyword evidence="1" id="KW-1133">Transmembrane helix</keyword>
<keyword evidence="1" id="KW-0472">Membrane</keyword>
<name>A0ABW6M182_9ACTN</name>
<accession>A0ABW6M182</accession>
<feature type="transmembrane region" description="Helical" evidence="1">
    <location>
        <begin position="6"/>
        <end position="27"/>
    </location>
</feature>
<dbReference type="Proteomes" id="UP001601303">
    <property type="component" value="Unassembled WGS sequence"/>
</dbReference>
<organism evidence="2 3">
    <name type="scientific">Streptomyces hokutonensis</name>
    <dbReference type="NCBI Taxonomy" id="1306990"/>
    <lineage>
        <taxon>Bacteria</taxon>
        <taxon>Bacillati</taxon>
        <taxon>Actinomycetota</taxon>
        <taxon>Actinomycetes</taxon>
        <taxon>Kitasatosporales</taxon>
        <taxon>Streptomycetaceae</taxon>
        <taxon>Streptomyces</taxon>
    </lineage>
</organism>
<reference evidence="2 3" key="1">
    <citation type="submission" date="2024-10" db="EMBL/GenBank/DDBJ databases">
        <title>The Natural Products Discovery Center: Release of the First 8490 Sequenced Strains for Exploring Actinobacteria Biosynthetic Diversity.</title>
        <authorList>
            <person name="Kalkreuter E."/>
            <person name="Kautsar S.A."/>
            <person name="Yang D."/>
            <person name="Bader C.D."/>
            <person name="Teijaro C.N."/>
            <person name="Fluegel L."/>
            <person name="Davis C.M."/>
            <person name="Simpson J.R."/>
            <person name="Lauterbach L."/>
            <person name="Steele A.D."/>
            <person name="Gui C."/>
            <person name="Meng S."/>
            <person name="Li G."/>
            <person name="Viehrig K."/>
            <person name="Ye F."/>
            <person name="Su P."/>
            <person name="Kiefer A.F."/>
            <person name="Nichols A."/>
            <person name="Cepeda A.J."/>
            <person name="Yan W."/>
            <person name="Fan B."/>
            <person name="Jiang Y."/>
            <person name="Adhikari A."/>
            <person name="Zheng C.-J."/>
            <person name="Schuster L."/>
            <person name="Cowan T.M."/>
            <person name="Smanski M.J."/>
            <person name="Chevrette M.G."/>
            <person name="De Carvalho L.P.S."/>
            <person name="Shen B."/>
        </authorList>
    </citation>
    <scope>NUCLEOTIDE SEQUENCE [LARGE SCALE GENOMIC DNA]</scope>
    <source>
        <strain evidence="2 3">NPDC006488</strain>
    </source>
</reference>
<comment type="caution">
    <text evidence="2">The sequence shown here is derived from an EMBL/GenBank/DDBJ whole genome shotgun (WGS) entry which is preliminary data.</text>
</comment>
<keyword evidence="1" id="KW-0812">Transmembrane</keyword>
<dbReference type="RefSeq" id="WP_388104025.1">
    <property type="nucleotide sequence ID" value="NZ_JBIAHM010000002.1"/>
</dbReference>
<gene>
    <name evidence="2" type="ORF">ACFYNQ_08335</name>
</gene>